<dbReference type="GeneID" id="36398936"/>
<keyword evidence="3" id="KW-1185">Reference proteome</keyword>
<evidence type="ECO:0000313" key="3">
    <source>
        <dbReference type="Proteomes" id="UP000054928"/>
    </source>
</evidence>
<feature type="compositionally biased region" description="Basic and acidic residues" evidence="1">
    <location>
        <begin position="44"/>
        <end position="67"/>
    </location>
</feature>
<protein>
    <submittedName>
        <fullName evidence="2">Uncharacterized protein</fullName>
    </submittedName>
</protein>
<dbReference type="Proteomes" id="UP000054928">
    <property type="component" value="Unassembled WGS sequence"/>
</dbReference>
<reference evidence="3" key="1">
    <citation type="submission" date="2014-09" db="EMBL/GenBank/DDBJ databases">
        <authorList>
            <person name="Sharma Rahul"/>
            <person name="Thines Marco"/>
        </authorList>
    </citation>
    <scope>NUCLEOTIDE SEQUENCE [LARGE SCALE GENOMIC DNA]</scope>
</reference>
<dbReference type="EMBL" id="CCYD01002371">
    <property type="protein sequence ID" value="CEG47234.1"/>
    <property type="molecule type" value="Genomic_DNA"/>
</dbReference>
<evidence type="ECO:0000256" key="1">
    <source>
        <dbReference type="SAM" id="MobiDB-lite"/>
    </source>
</evidence>
<sequence>MTWQMGGMQDAIIRAHASPEELREHQTSVMLRQMNEDIRRVESEVVHKESAAQEKRRAPQTDGRSARVPDPSEELSTCKADRRVRGRYQQRIVAMVVGNLRESASAWYHDMFCAKRIPEYPARAVATVGKGRASDELRQKDQTRKMVQFTRCANLEETIAAAKAYEDVYFPQQEDRERHKKPPRVYRIHFGALNDDSSQDMEICNAIFEKQ</sequence>
<dbReference type="AlphaFoldDB" id="A0A0P1AXQ2"/>
<feature type="region of interest" description="Disordered" evidence="1">
    <location>
        <begin position="44"/>
        <end position="75"/>
    </location>
</feature>
<accession>A0A0P1AXQ2</accession>
<dbReference type="RefSeq" id="XP_024583603.1">
    <property type="nucleotide sequence ID" value="XM_024718178.1"/>
</dbReference>
<evidence type="ECO:0000313" key="2">
    <source>
        <dbReference type="EMBL" id="CEG47234.1"/>
    </source>
</evidence>
<proteinExistence type="predicted"/>
<organism evidence="2 3">
    <name type="scientific">Plasmopara halstedii</name>
    <name type="common">Downy mildew of sunflower</name>
    <dbReference type="NCBI Taxonomy" id="4781"/>
    <lineage>
        <taxon>Eukaryota</taxon>
        <taxon>Sar</taxon>
        <taxon>Stramenopiles</taxon>
        <taxon>Oomycota</taxon>
        <taxon>Peronosporomycetes</taxon>
        <taxon>Peronosporales</taxon>
        <taxon>Peronosporaceae</taxon>
        <taxon>Plasmopara</taxon>
    </lineage>
</organism>
<name>A0A0P1AXQ2_PLAHL</name>